<reference evidence="1" key="1">
    <citation type="journal article" date="2020" name="New Phytol.">
        <title>Comparative genomics reveals dynamic genome evolution in host specialist ectomycorrhizal fungi.</title>
        <authorList>
            <person name="Lofgren L.A."/>
            <person name="Nguyen N.H."/>
            <person name="Vilgalys R."/>
            <person name="Ruytinx J."/>
            <person name="Liao H.L."/>
            <person name="Branco S."/>
            <person name="Kuo A."/>
            <person name="LaButti K."/>
            <person name="Lipzen A."/>
            <person name="Andreopoulos W."/>
            <person name="Pangilinan J."/>
            <person name="Riley R."/>
            <person name="Hundley H."/>
            <person name="Na H."/>
            <person name="Barry K."/>
            <person name="Grigoriev I.V."/>
            <person name="Stajich J.E."/>
            <person name="Kennedy P.G."/>
        </authorList>
    </citation>
    <scope>NUCLEOTIDE SEQUENCE</scope>
    <source>
        <strain evidence="1">MN1</strain>
    </source>
</reference>
<comment type="caution">
    <text evidence="1">The sequence shown here is derived from an EMBL/GenBank/DDBJ whole genome shotgun (WGS) entry which is preliminary data.</text>
</comment>
<keyword evidence="2" id="KW-1185">Reference proteome</keyword>
<evidence type="ECO:0000313" key="2">
    <source>
        <dbReference type="Proteomes" id="UP000807769"/>
    </source>
</evidence>
<gene>
    <name evidence="1" type="ORF">BJ212DRAFT_804320</name>
</gene>
<dbReference type="OrthoDB" id="2636571at2759"/>
<organism evidence="1 2">
    <name type="scientific">Suillus subaureus</name>
    <dbReference type="NCBI Taxonomy" id="48587"/>
    <lineage>
        <taxon>Eukaryota</taxon>
        <taxon>Fungi</taxon>
        <taxon>Dikarya</taxon>
        <taxon>Basidiomycota</taxon>
        <taxon>Agaricomycotina</taxon>
        <taxon>Agaricomycetes</taxon>
        <taxon>Agaricomycetidae</taxon>
        <taxon>Boletales</taxon>
        <taxon>Suillineae</taxon>
        <taxon>Suillaceae</taxon>
        <taxon>Suillus</taxon>
    </lineage>
</organism>
<accession>A0A9P7EJ95</accession>
<feature type="non-terminal residue" evidence="1">
    <location>
        <position position="1"/>
    </location>
</feature>
<protein>
    <submittedName>
        <fullName evidence="1">Uncharacterized protein</fullName>
    </submittedName>
</protein>
<dbReference type="RefSeq" id="XP_041196880.1">
    <property type="nucleotide sequence ID" value="XM_041344102.1"/>
</dbReference>
<dbReference type="EMBL" id="JABBWG010000005">
    <property type="protein sequence ID" value="KAG1822474.1"/>
    <property type="molecule type" value="Genomic_DNA"/>
</dbReference>
<sequence>AAPVLPLWQLPANSEGSVAKLGTSSSRWRLTQTICDRFSSQIRHQSAAQISNTKSISMFLPDLKMSDEKHPGGRPPARIITDNSTELERVNNKSRRKFWKCNYCTPTSGSGQRIEGRDNCCLLHLTNPKECPDAPSSTRNEARKVLMQKGAAIGQTEAPLFHDTSASEGIVPAAFEDDIQQVGSDSEDGLSWDVQSLLTMKGVSSM</sequence>
<dbReference type="GeneID" id="64638118"/>
<proteinExistence type="predicted"/>
<evidence type="ECO:0000313" key="1">
    <source>
        <dbReference type="EMBL" id="KAG1822474.1"/>
    </source>
</evidence>
<name>A0A9P7EJ95_9AGAM</name>
<dbReference type="AlphaFoldDB" id="A0A9P7EJ95"/>
<dbReference type="Proteomes" id="UP000807769">
    <property type="component" value="Unassembled WGS sequence"/>
</dbReference>